<name>A0A6G9QR98_9GAMM</name>
<geneLocation type="plasmid" evidence="1 2">
    <name>pPN3F2_2</name>
</geneLocation>
<gene>
    <name evidence="1" type="ORF">HBH39_19295</name>
</gene>
<evidence type="ECO:0000313" key="1">
    <source>
        <dbReference type="EMBL" id="QIR16623.1"/>
    </source>
</evidence>
<sequence length="264" mass="30042">MNVLAISEDEFNDLTFTYSVETINEEFQEHERQTGYNQDGDDEFETCFESWVGGSCTAKSGELTVEFGWMANGGDETYQAAHDFEITIERDDCSSCDFTLIGFKLVDEDGDELADWVINELLREKFNGCEWECLVEAELPKAEITCIDIDEDSDMKTYEIHIDDEPNIRFTGEHIASASSSDNQAVSGSYSGDVGRWTELKLYKTKGGKYICQQIGRTRWQGEHDRFSGKVCETVDEVIKFFGHRWLAKELYEYAGISDAVEVD</sequence>
<keyword evidence="1" id="KW-0614">Plasmid</keyword>
<dbReference type="EMBL" id="CP050315">
    <property type="protein sequence ID" value="QIR16623.1"/>
    <property type="molecule type" value="Genomic_DNA"/>
</dbReference>
<organism evidence="1 2">
    <name type="scientific">Shewanella aestuarii</name>
    <dbReference type="NCBI Taxonomy" id="1028752"/>
    <lineage>
        <taxon>Bacteria</taxon>
        <taxon>Pseudomonadati</taxon>
        <taxon>Pseudomonadota</taxon>
        <taxon>Gammaproteobacteria</taxon>
        <taxon>Alteromonadales</taxon>
        <taxon>Shewanellaceae</taxon>
        <taxon>Shewanella</taxon>
    </lineage>
</organism>
<protein>
    <submittedName>
        <fullName evidence="1">Uncharacterized protein</fullName>
    </submittedName>
</protein>
<accession>A0A6G9QR98</accession>
<proteinExistence type="predicted"/>
<dbReference type="KEGG" id="saes:HBH39_19295"/>
<dbReference type="AlphaFoldDB" id="A0A6G9QR98"/>
<evidence type="ECO:0000313" key="2">
    <source>
        <dbReference type="Proteomes" id="UP000502608"/>
    </source>
</evidence>
<dbReference type="Proteomes" id="UP000502608">
    <property type="component" value="Plasmid pPN3F2_2"/>
</dbReference>
<keyword evidence="2" id="KW-1185">Reference proteome</keyword>
<reference evidence="1 2" key="1">
    <citation type="submission" date="2020-03" db="EMBL/GenBank/DDBJ databases">
        <title>Complete genome sequence of Shewanella sp.</title>
        <authorList>
            <person name="Kim Y.-S."/>
            <person name="Kim S.-J."/>
            <person name="Jung H.-K."/>
            <person name="Kim K.-H."/>
        </authorList>
    </citation>
    <scope>NUCLEOTIDE SEQUENCE [LARGE SCALE GENOMIC DNA]</scope>
    <source>
        <strain evidence="1 2">PN3F2</strain>
        <plasmid evidence="1 2">pPN3F2_2</plasmid>
    </source>
</reference>
<dbReference type="RefSeq" id="WP_167680451.1">
    <property type="nucleotide sequence ID" value="NZ_CP050315.1"/>
</dbReference>